<dbReference type="EMBL" id="JAAONZ010000003">
    <property type="protein sequence ID" value="NHO65074.1"/>
    <property type="molecule type" value="Genomic_DNA"/>
</dbReference>
<dbReference type="GO" id="GO:0005886">
    <property type="term" value="C:plasma membrane"/>
    <property type="evidence" value="ECO:0007669"/>
    <property type="project" value="UniProtKB-UniRule"/>
</dbReference>
<keyword evidence="11 16" id="KW-1133">Transmembrane helix</keyword>
<dbReference type="GO" id="GO:0008360">
    <property type="term" value="P:regulation of cell shape"/>
    <property type="evidence" value="ECO:0007669"/>
    <property type="project" value="UniProtKB-KW"/>
</dbReference>
<dbReference type="PANTHER" id="PTHR30627">
    <property type="entry name" value="PEPTIDOGLYCAN D,D-TRANSPEPTIDASE"/>
    <property type="match status" value="1"/>
</dbReference>
<dbReference type="PANTHER" id="PTHR30627:SF1">
    <property type="entry name" value="PEPTIDOGLYCAN D,D-TRANSPEPTIDASE FTSI"/>
    <property type="match status" value="1"/>
</dbReference>
<dbReference type="GO" id="GO:0008955">
    <property type="term" value="F:peptidoglycan glycosyltransferase activity"/>
    <property type="evidence" value="ECO:0007669"/>
    <property type="project" value="InterPro"/>
</dbReference>
<keyword evidence="20" id="KW-1185">Reference proteome</keyword>
<evidence type="ECO:0000256" key="4">
    <source>
        <dbReference type="ARBA" id="ARBA00022618"/>
    </source>
</evidence>
<feature type="domain" description="Penicillin-binding protein dimerisation" evidence="18">
    <location>
        <begin position="56"/>
        <end position="203"/>
    </location>
</feature>
<evidence type="ECO:0000256" key="16">
    <source>
        <dbReference type="HAMAP-Rule" id="MF_02080"/>
    </source>
</evidence>
<dbReference type="SUPFAM" id="SSF56519">
    <property type="entry name" value="Penicillin binding protein dimerisation domain"/>
    <property type="match status" value="1"/>
</dbReference>
<dbReference type="HAMAP" id="MF_02080">
    <property type="entry name" value="FtsI_transpept"/>
    <property type="match status" value="1"/>
</dbReference>
<dbReference type="EC" id="3.4.16.4" evidence="16"/>
<dbReference type="GO" id="GO:0071555">
    <property type="term" value="P:cell wall organization"/>
    <property type="evidence" value="ECO:0007669"/>
    <property type="project" value="UniProtKB-KW"/>
</dbReference>
<evidence type="ECO:0000256" key="15">
    <source>
        <dbReference type="ARBA" id="ARBA00023316"/>
    </source>
</evidence>
<dbReference type="InterPro" id="IPR001460">
    <property type="entry name" value="PCN-bd_Tpept"/>
</dbReference>
<accession>A0A9E5JTM0</accession>
<dbReference type="Gene3D" id="3.30.450.330">
    <property type="match status" value="1"/>
</dbReference>
<dbReference type="Pfam" id="PF03717">
    <property type="entry name" value="PBP_dimer"/>
    <property type="match status" value="1"/>
</dbReference>
<evidence type="ECO:0000256" key="7">
    <source>
        <dbReference type="ARBA" id="ARBA00022692"/>
    </source>
</evidence>
<keyword evidence="7 16" id="KW-0812">Transmembrane</keyword>
<sequence>MTIPRWRFSLAVLLLAVLMAVLLWHVALLQVVPGEDKGFEFLQGQGDARTVRTEVIPAHRGVITDRNGEPLAVSTPVTSLWANPSELAADAVVVAALAKALSMDEKALRKKLKRYQGKEFIYLKRHLPPQEAESILANRWPGVYGRTEYQRFYPAGEVAAHVVGFTNIDENGQEGLELAFNAWLEGRSGSKRVLKDLKGRIIKDDGELKAPETGKDVHLSIDLRMQYLAHRELKQAVAENNAASGSLVMLDTHTGEVLAMVNQPSYNPNARKGIRTSALRNRAITDQFEPGSTMKPLTVLAALETGRYHPHTMIDTNPGYIRVGKKTLLDHKNYGVIDLTKVITKSSQVGISKVALDMEPDVVRNMFSRLGLGQGTGVGFPGESVGLLPNRSRWTPIEQANFAFGYGMTVTALQLAQAYSVVANLGVKKPVSLLRQDVAPGGEQAVGEAISGQVIDMLKTVLQPGGTARRAQIETYPAAGKTGTVHKVGKDGYADDRYRSVFAGMAPAEDPRIVVVVVIEEPNTGKYYGGEVAAPIFAKVAEGALRLMHVPPKVVPGNEKVAFEKKSPDKFVARGPLS</sequence>
<dbReference type="InterPro" id="IPR005311">
    <property type="entry name" value="PBP_dimer"/>
</dbReference>
<dbReference type="GO" id="GO:0009002">
    <property type="term" value="F:serine-type D-Ala-D-Ala carboxypeptidase activity"/>
    <property type="evidence" value="ECO:0007669"/>
    <property type="project" value="UniProtKB-UniRule"/>
</dbReference>
<reference evidence="19" key="1">
    <citation type="submission" date="2020-03" db="EMBL/GenBank/DDBJ databases">
        <authorList>
            <person name="Guo F."/>
        </authorList>
    </citation>
    <scope>NUCLEOTIDE SEQUENCE</scope>
    <source>
        <strain evidence="19">JCM 30134</strain>
    </source>
</reference>
<comment type="subcellular location">
    <subcellularLocation>
        <location evidence="1">Membrane</location>
    </subcellularLocation>
</comment>
<keyword evidence="5 16" id="KW-0121">Carboxypeptidase</keyword>
<evidence type="ECO:0000256" key="14">
    <source>
        <dbReference type="ARBA" id="ARBA00023306"/>
    </source>
</evidence>
<evidence type="ECO:0000256" key="5">
    <source>
        <dbReference type="ARBA" id="ARBA00022645"/>
    </source>
</evidence>
<comment type="function">
    <text evidence="16">Catalyzes cross-linking of the peptidoglycan cell wall at the division septum.</text>
</comment>
<comment type="similarity">
    <text evidence="16">Belongs to the transpeptidase family. FtsI subfamily.</text>
</comment>
<keyword evidence="6 16" id="KW-0645">Protease</keyword>
<evidence type="ECO:0000256" key="10">
    <source>
        <dbReference type="ARBA" id="ARBA00022984"/>
    </source>
</evidence>
<keyword evidence="15 16" id="KW-0961">Cell wall biogenesis/degradation</keyword>
<keyword evidence="13 16" id="KW-0717">Septation</keyword>
<dbReference type="SUPFAM" id="SSF56601">
    <property type="entry name" value="beta-lactamase/transpeptidase-like"/>
    <property type="match status" value="1"/>
</dbReference>
<dbReference type="InterPro" id="IPR036138">
    <property type="entry name" value="PBP_dimer_sf"/>
</dbReference>
<name>A0A9E5JTM0_9GAMM</name>
<evidence type="ECO:0000256" key="6">
    <source>
        <dbReference type="ARBA" id="ARBA00022670"/>
    </source>
</evidence>
<protein>
    <recommendedName>
        <fullName evidence="16">Peptidoglycan D,D-transpeptidase FtsI</fullName>
        <ecNumber evidence="16">3.4.16.4</ecNumber>
    </recommendedName>
    <alternativeName>
        <fullName evidence="16">Penicillin-binding protein 3</fullName>
        <shortName evidence="16">PBP-3</shortName>
    </alternativeName>
</protein>
<evidence type="ECO:0000259" key="18">
    <source>
        <dbReference type="Pfam" id="PF03717"/>
    </source>
</evidence>
<keyword evidence="10 16" id="KW-0573">Peptidoglycan synthesis</keyword>
<dbReference type="InterPro" id="IPR037532">
    <property type="entry name" value="FtsI_transpept"/>
</dbReference>
<dbReference type="Gene3D" id="3.40.710.10">
    <property type="entry name" value="DD-peptidase/beta-lactamase superfamily"/>
    <property type="match status" value="1"/>
</dbReference>
<keyword evidence="8 16" id="KW-0378">Hydrolase</keyword>
<keyword evidence="12 16" id="KW-0472">Membrane</keyword>
<evidence type="ECO:0000256" key="1">
    <source>
        <dbReference type="ARBA" id="ARBA00004370"/>
    </source>
</evidence>
<evidence type="ECO:0000256" key="11">
    <source>
        <dbReference type="ARBA" id="ARBA00022989"/>
    </source>
</evidence>
<evidence type="ECO:0000256" key="3">
    <source>
        <dbReference type="ARBA" id="ARBA00022519"/>
    </source>
</evidence>
<dbReference type="InterPro" id="IPR050515">
    <property type="entry name" value="Beta-lactam/transpept"/>
</dbReference>
<feature type="domain" description="Penicillin-binding protein transpeptidase" evidence="17">
    <location>
        <begin position="245"/>
        <end position="541"/>
    </location>
</feature>
<evidence type="ECO:0000256" key="9">
    <source>
        <dbReference type="ARBA" id="ARBA00022960"/>
    </source>
</evidence>
<keyword evidence="3 16" id="KW-0997">Cell inner membrane</keyword>
<evidence type="ECO:0000256" key="8">
    <source>
        <dbReference type="ARBA" id="ARBA00022801"/>
    </source>
</evidence>
<gene>
    <name evidence="16" type="primary">ftsI</name>
    <name evidence="19" type="ORF">G8770_05910</name>
</gene>
<keyword evidence="2 16" id="KW-1003">Cell membrane</keyword>
<proteinExistence type="inferred from homology"/>
<evidence type="ECO:0000256" key="13">
    <source>
        <dbReference type="ARBA" id="ARBA00023210"/>
    </source>
</evidence>
<dbReference type="GO" id="GO:0006508">
    <property type="term" value="P:proteolysis"/>
    <property type="evidence" value="ECO:0007669"/>
    <property type="project" value="UniProtKB-KW"/>
</dbReference>
<dbReference type="GO" id="GO:0000917">
    <property type="term" value="P:division septum assembly"/>
    <property type="evidence" value="ECO:0007669"/>
    <property type="project" value="UniProtKB-KW"/>
</dbReference>
<organism evidence="19 20">
    <name type="scientific">Pseudomaricurvus hydrocarbonicus</name>
    <dbReference type="NCBI Taxonomy" id="1470433"/>
    <lineage>
        <taxon>Bacteria</taxon>
        <taxon>Pseudomonadati</taxon>
        <taxon>Pseudomonadota</taxon>
        <taxon>Gammaproteobacteria</taxon>
        <taxon>Cellvibrionales</taxon>
        <taxon>Cellvibrionaceae</taxon>
        <taxon>Pseudomaricurvus</taxon>
    </lineage>
</organism>
<feature type="active site" description="Acyl-ester intermediate" evidence="16">
    <location>
        <position position="292"/>
    </location>
</feature>
<dbReference type="GO" id="GO:0043093">
    <property type="term" value="P:FtsZ-dependent cytokinesis"/>
    <property type="evidence" value="ECO:0007669"/>
    <property type="project" value="UniProtKB-UniRule"/>
</dbReference>
<dbReference type="Proteomes" id="UP000787472">
    <property type="component" value="Unassembled WGS sequence"/>
</dbReference>
<evidence type="ECO:0000313" key="19">
    <source>
        <dbReference type="EMBL" id="NHO65074.1"/>
    </source>
</evidence>
<dbReference type="GO" id="GO:0008658">
    <property type="term" value="F:penicillin binding"/>
    <property type="evidence" value="ECO:0007669"/>
    <property type="project" value="InterPro"/>
</dbReference>
<keyword evidence="4 16" id="KW-0132">Cell division</keyword>
<dbReference type="InterPro" id="IPR012338">
    <property type="entry name" value="Beta-lactam/transpept-like"/>
</dbReference>
<evidence type="ECO:0000256" key="2">
    <source>
        <dbReference type="ARBA" id="ARBA00022475"/>
    </source>
</evidence>
<evidence type="ECO:0000256" key="12">
    <source>
        <dbReference type="ARBA" id="ARBA00023136"/>
    </source>
</evidence>
<comment type="catalytic activity">
    <reaction evidence="16">
        <text>Preferential cleavage: (Ac)2-L-Lys-D-Ala-|-D-Ala. Also transpeptidation of peptidyl-alanyl moieties that are N-acyl substituents of D-alanine.</text>
        <dbReference type="EC" id="3.4.16.4"/>
    </reaction>
</comment>
<evidence type="ECO:0000313" key="20">
    <source>
        <dbReference type="Proteomes" id="UP000787472"/>
    </source>
</evidence>
<dbReference type="AlphaFoldDB" id="A0A9E5JTM0"/>
<comment type="caution">
    <text evidence="19">The sequence shown here is derived from an EMBL/GenBank/DDBJ whole genome shotgun (WGS) entry which is preliminary data.</text>
</comment>
<evidence type="ECO:0000259" key="17">
    <source>
        <dbReference type="Pfam" id="PF00905"/>
    </source>
</evidence>
<dbReference type="Gene3D" id="3.90.1310.10">
    <property type="entry name" value="Penicillin-binding protein 2a (Domain 2)"/>
    <property type="match status" value="1"/>
</dbReference>
<comment type="pathway">
    <text evidence="16">Cell wall biogenesis; peptidoglycan biosynthesis.</text>
</comment>
<dbReference type="GO" id="GO:0009252">
    <property type="term" value="P:peptidoglycan biosynthetic process"/>
    <property type="evidence" value="ECO:0007669"/>
    <property type="project" value="UniProtKB-UniRule"/>
</dbReference>
<keyword evidence="14 16" id="KW-0131">Cell cycle</keyword>
<keyword evidence="9 16" id="KW-0133">Cell shape</keyword>
<dbReference type="Pfam" id="PF00905">
    <property type="entry name" value="Transpeptidase"/>
    <property type="match status" value="1"/>
</dbReference>